<dbReference type="GO" id="GO:0042026">
    <property type="term" value="P:protein refolding"/>
    <property type="evidence" value="ECO:0007669"/>
    <property type="project" value="InterPro"/>
</dbReference>
<dbReference type="InterPro" id="IPR027410">
    <property type="entry name" value="TCP-1-like_intermed_sf"/>
</dbReference>
<dbReference type="PANTHER" id="PTHR45633">
    <property type="entry name" value="60 KDA HEAT SHOCK PROTEIN, MITOCHONDRIAL"/>
    <property type="match status" value="1"/>
</dbReference>
<geneLocation type="nucleomorph" evidence="4"/>
<dbReference type="SUPFAM" id="SSF54849">
    <property type="entry name" value="GroEL-intermediate domain like"/>
    <property type="match status" value="1"/>
</dbReference>
<dbReference type="Gene3D" id="1.10.560.10">
    <property type="entry name" value="GroEL-like equatorial domain"/>
    <property type="match status" value="1"/>
</dbReference>
<organism evidence="4 5">
    <name type="scientific">Bigelowiella natans</name>
    <name type="common">Pedinomonas minutissima</name>
    <name type="synonym">Chlorarachnion sp. (strain CCMP621)</name>
    <dbReference type="NCBI Taxonomy" id="227086"/>
    <lineage>
        <taxon>Eukaryota</taxon>
        <taxon>Sar</taxon>
        <taxon>Rhizaria</taxon>
        <taxon>Cercozoa</taxon>
        <taxon>Chlorarachniophyceae</taxon>
        <taxon>Bigelowiella</taxon>
    </lineage>
</organism>
<dbReference type="CDD" id="cd03344">
    <property type="entry name" value="GroEL"/>
    <property type="match status" value="1"/>
</dbReference>
<dbReference type="InterPro" id="IPR027409">
    <property type="entry name" value="GroEL-like_apical_dom_sf"/>
</dbReference>
<dbReference type="SUPFAM" id="SSF48592">
    <property type="entry name" value="GroEL equatorial domain-like"/>
    <property type="match status" value="1"/>
</dbReference>
<keyword evidence="4" id="KW-0542">Nucleomorph</keyword>
<dbReference type="NCBIfam" id="NF000592">
    <property type="entry name" value="PRK00013.1"/>
    <property type="match status" value="1"/>
</dbReference>
<dbReference type="NCBIfam" id="NF009487">
    <property type="entry name" value="PRK12849.1"/>
    <property type="match status" value="1"/>
</dbReference>
<dbReference type="SMR" id="Q3LWG1"/>
<proteinExistence type="inferred from homology"/>
<evidence type="ECO:0000256" key="3">
    <source>
        <dbReference type="RuleBase" id="RU000418"/>
    </source>
</evidence>
<evidence type="ECO:0000256" key="2">
    <source>
        <dbReference type="ARBA" id="ARBA00023186"/>
    </source>
</evidence>
<dbReference type="FunFam" id="3.50.7.10:FF:000001">
    <property type="entry name" value="60 kDa chaperonin"/>
    <property type="match status" value="1"/>
</dbReference>
<dbReference type="Pfam" id="PF00118">
    <property type="entry name" value="Cpn60_TCP1"/>
    <property type="match status" value="1"/>
</dbReference>
<dbReference type="Gene3D" id="3.30.260.10">
    <property type="entry name" value="TCP-1-like chaperonin intermediate domain"/>
    <property type="match status" value="1"/>
</dbReference>
<dbReference type="EMBL" id="DQ158856">
    <property type="protein sequence ID" value="ABA27204.1"/>
    <property type="molecule type" value="Genomic_DNA"/>
</dbReference>
<keyword evidence="2" id="KW-0143">Chaperone</keyword>
<dbReference type="InterPro" id="IPR001844">
    <property type="entry name" value="Cpn60/GroEL"/>
</dbReference>
<sequence length="549" mass="60703">MKIKNICYRDVIIKQIKKGLQDTTNILSLTLGPRGKNIVLWDKTSKPQIINDGTSIINKINNQNFVEHIGQFLVKDVIFNVNDSVGDGTSTTGILTGNVLSRGLSLIHSGYTPYFFSNGIFKCTNILLNKLYKISWPLNNNKDILNIATNSSGGDKLLGKLIVNAYKRVGTDGLISIETSDKNDTSLIVYGGLQIDRGYVSHKFINNFKNSTCEYNDSAILVTDLPIDSIKQAAAIMQSILQIDKPLLIISDTISKKCLNAFLVNNKEKNIKICAVKIPSFGSYRKSILQDISIATGASFYSSDSGMKLKNLKPEDFGSLRKCIVSENNCTLISKNRFKNQIKSRIDYLEKLLSSTDSTFETNLLSERIAKLSGGIAVIRVGAPTELELIDKKLRLEDAKNATFSAVTQGVVTGSAVSLVHLSNFLKYFMALSSCMEESLGMQLLRKSIVVPNRNIILNSDEDGYLMEKKIVNYPFEIGYDAEYKCLTNLVGEGVVDPSLLLYNSLISLCKISSVLMHTQAVISKRHYKKISKISKVTGTISSANFLNM</sequence>
<gene>
    <name evidence="4" type="primary">cpn60</name>
</gene>
<dbReference type="SUPFAM" id="SSF52029">
    <property type="entry name" value="GroEL apical domain-like"/>
    <property type="match status" value="1"/>
</dbReference>
<protein>
    <submittedName>
        <fullName evidence="4">Chaperone CPN60</fullName>
    </submittedName>
</protein>
<dbReference type="GO" id="GO:0005524">
    <property type="term" value="F:ATP binding"/>
    <property type="evidence" value="ECO:0007669"/>
    <property type="project" value="InterPro"/>
</dbReference>
<dbReference type="Proteomes" id="UP000243425">
    <property type="component" value="Nucleomorph 1"/>
</dbReference>
<evidence type="ECO:0000313" key="5">
    <source>
        <dbReference type="Proteomes" id="UP000243425"/>
    </source>
</evidence>
<dbReference type="Gene3D" id="3.50.7.10">
    <property type="entry name" value="GroEL"/>
    <property type="match status" value="1"/>
</dbReference>
<dbReference type="AlphaFoldDB" id="Q3LWG1"/>
<reference evidence="4 5" key="1">
    <citation type="journal article" date="2006" name="Proc. Natl. Acad. Sci. U.S.A.">
        <title>Complete nucleotide sequence of the chlorarachniophyte nucleomorph: nature's smallest nucleus.</title>
        <authorList>
            <person name="Gilson P.R."/>
            <person name="Su V."/>
            <person name="Slamovits C.H."/>
            <person name="Reith M.E."/>
            <person name="Keeling P.J."/>
            <person name="McFadden G.I."/>
        </authorList>
    </citation>
    <scope>NUCLEOTIDE SEQUENCE [LARGE SCALE GENOMIC DNA]</scope>
    <source>
        <strain evidence="5">CCMP621</strain>
    </source>
</reference>
<evidence type="ECO:0000313" key="4">
    <source>
        <dbReference type="EMBL" id="ABA27204.1"/>
    </source>
</evidence>
<dbReference type="RefSeq" id="XP_001712816.1">
    <property type="nucleotide sequence ID" value="XM_001712764.1"/>
</dbReference>
<dbReference type="GO" id="GO:0140662">
    <property type="term" value="F:ATP-dependent protein folding chaperone"/>
    <property type="evidence" value="ECO:0007669"/>
    <property type="project" value="InterPro"/>
</dbReference>
<accession>Q3LWG1</accession>
<comment type="similarity">
    <text evidence="1 3">Belongs to the chaperonin (HSP60) family.</text>
</comment>
<evidence type="ECO:0000256" key="1">
    <source>
        <dbReference type="ARBA" id="ARBA00006607"/>
    </source>
</evidence>
<dbReference type="PRINTS" id="PR00298">
    <property type="entry name" value="CHAPERONIN60"/>
</dbReference>
<dbReference type="GeneID" id="5788451"/>
<dbReference type="InterPro" id="IPR002423">
    <property type="entry name" value="Cpn60/GroEL/TCP-1"/>
</dbReference>
<dbReference type="InterPro" id="IPR027413">
    <property type="entry name" value="GROEL-like_equatorial_sf"/>
</dbReference>
<name>Q3LWG1_BIGNA</name>